<keyword evidence="1" id="KW-0233">DNA recombination</keyword>
<name>A0A0R2SV42_9GAMM</name>
<evidence type="ECO:0000313" key="2">
    <source>
        <dbReference type="EMBL" id="KRO78897.1"/>
    </source>
</evidence>
<reference evidence="2 3" key="1">
    <citation type="submission" date="2015-10" db="EMBL/GenBank/DDBJ databases">
        <title>Metagenome-Assembled Genomes uncover a global brackish microbiome.</title>
        <authorList>
            <person name="Hugerth L.W."/>
            <person name="Larsson J."/>
            <person name="Alneberg J."/>
            <person name="Lindh M.V."/>
            <person name="Legrand C."/>
            <person name="Pinhassi J."/>
            <person name="Andersson A.F."/>
        </authorList>
    </citation>
    <scope>NUCLEOTIDE SEQUENCE [LARGE SCALE GENOMIC DNA]</scope>
    <source>
        <strain evidence="2">BACL22 MAG-120619-bin3</strain>
    </source>
</reference>
<gene>
    <name evidence="2" type="ORF">ABR85_07085</name>
</gene>
<evidence type="ECO:0000313" key="3">
    <source>
        <dbReference type="Proteomes" id="UP000051242"/>
    </source>
</evidence>
<sequence>MPRTISGSKRKHPHIDKLTLFASPDSKGIRSIWQCRASFGRARSPVRSLELDYIKDDPKNLAKAERKAADWFYELEKDWRLGLPLRKTSVASAAEQYIEEALEGLKQNRELDEIDSAKARPRRLIPGGSSAWNKENFRQSKWVIENLITCYSDFRHGDLRLINFREIQNWSEWRSTWKQKELNRRWTSGTLNKQNRVLRSVFKWARMKGLIDTIPEIKDVPESLRNSRRPEMTQHQYTTLLQYIENKYINEKDPALERVYQRLFYLWLCTIDATGVRPWKDAKNAIKMRDIDIKMTSNAKDVEHIIIRRKEKGREYSAVADKQWLNIYEDILAIRKAWGVTSEYLFAHPVTIEKRRIIKNEPVLSFRGQWRRAVEELGFAKKGDPQQKRIAPYSIRHRYAARRYLYNKDITLEDLAQVMGSSPRVLYEVYWHYKATDNYQDLVAHGYQLREGRVRLLDDYGIRIKNVDANSEEHKAWYEKYPRFTVPPSNE</sequence>
<dbReference type="GO" id="GO:0006310">
    <property type="term" value="P:DNA recombination"/>
    <property type="evidence" value="ECO:0007669"/>
    <property type="project" value="UniProtKB-KW"/>
</dbReference>
<dbReference type="GO" id="GO:0015074">
    <property type="term" value="P:DNA integration"/>
    <property type="evidence" value="ECO:0007669"/>
    <property type="project" value="InterPro"/>
</dbReference>
<organism evidence="2 3">
    <name type="scientific">OM182 bacterium BACL3 MAG-120619-bin3</name>
    <dbReference type="NCBI Taxonomy" id="1655593"/>
    <lineage>
        <taxon>Bacteria</taxon>
        <taxon>Pseudomonadati</taxon>
        <taxon>Pseudomonadota</taxon>
        <taxon>Gammaproteobacteria</taxon>
        <taxon>OMG group</taxon>
        <taxon>OM182 clade</taxon>
    </lineage>
</organism>
<dbReference type="GO" id="GO:0003677">
    <property type="term" value="F:DNA binding"/>
    <property type="evidence" value="ECO:0007669"/>
    <property type="project" value="InterPro"/>
</dbReference>
<proteinExistence type="predicted"/>
<dbReference type="Proteomes" id="UP000051242">
    <property type="component" value="Unassembled WGS sequence"/>
</dbReference>
<comment type="caution">
    <text evidence="2">The sequence shown here is derived from an EMBL/GenBank/DDBJ whole genome shotgun (WGS) entry which is preliminary data.</text>
</comment>
<dbReference type="SUPFAM" id="SSF56349">
    <property type="entry name" value="DNA breaking-rejoining enzymes"/>
    <property type="match status" value="1"/>
</dbReference>
<dbReference type="EMBL" id="LICD01000260">
    <property type="protein sequence ID" value="KRO78897.1"/>
    <property type="molecule type" value="Genomic_DNA"/>
</dbReference>
<accession>A0A0R2SV42</accession>
<dbReference type="Gene3D" id="1.10.443.10">
    <property type="entry name" value="Intergrase catalytic core"/>
    <property type="match status" value="1"/>
</dbReference>
<dbReference type="InterPro" id="IPR011010">
    <property type="entry name" value="DNA_brk_join_enz"/>
</dbReference>
<evidence type="ECO:0000256" key="1">
    <source>
        <dbReference type="ARBA" id="ARBA00023172"/>
    </source>
</evidence>
<protein>
    <recommendedName>
        <fullName evidence="4">Tyr recombinase domain-containing protein</fullName>
    </recommendedName>
</protein>
<dbReference type="InterPro" id="IPR013762">
    <property type="entry name" value="Integrase-like_cat_sf"/>
</dbReference>
<evidence type="ECO:0008006" key="4">
    <source>
        <dbReference type="Google" id="ProtNLM"/>
    </source>
</evidence>
<dbReference type="AlphaFoldDB" id="A0A0R2SV42"/>